<feature type="DNA-binding region" description="H-T-H motif" evidence="2">
    <location>
        <begin position="29"/>
        <end position="48"/>
    </location>
</feature>
<keyword evidence="1 2" id="KW-0238">DNA-binding</keyword>
<dbReference type="EMBL" id="NGPL01000021">
    <property type="protein sequence ID" value="OYS69825.1"/>
    <property type="molecule type" value="Genomic_DNA"/>
</dbReference>
<dbReference type="Proteomes" id="UP000215747">
    <property type="component" value="Unassembled WGS sequence"/>
</dbReference>
<evidence type="ECO:0000256" key="1">
    <source>
        <dbReference type="ARBA" id="ARBA00023125"/>
    </source>
</evidence>
<dbReference type="InterPro" id="IPR001647">
    <property type="entry name" value="HTH_TetR"/>
</dbReference>
<reference evidence="4 5" key="2">
    <citation type="submission" date="2017-09" db="EMBL/GenBank/DDBJ databases">
        <title>Tripartite evolution among Lactobacillus johnsonii, Lactobacillus taiwanensis, Lactobacillus reuteri and their rodent host.</title>
        <authorList>
            <person name="Wang T."/>
            <person name="Knowles S."/>
            <person name="Cheng C."/>
        </authorList>
    </citation>
    <scope>NUCLEOTIDE SEQUENCE [LARGE SCALE GENOMIC DNA]</scope>
    <source>
        <strain evidence="4 5">114h</strain>
    </source>
</reference>
<dbReference type="RefSeq" id="WP_094508860.1">
    <property type="nucleotide sequence ID" value="NZ_JANKBC010000003.1"/>
</dbReference>
<dbReference type="Gene3D" id="1.10.357.10">
    <property type="entry name" value="Tetracycline Repressor, domain 2"/>
    <property type="match status" value="1"/>
</dbReference>
<gene>
    <name evidence="4" type="ORF">CBF96_03885</name>
</gene>
<dbReference type="AlphaFoldDB" id="A0A256SSJ5"/>
<evidence type="ECO:0000313" key="4">
    <source>
        <dbReference type="EMBL" id="OYS69825.1"/>
    </source>
</evidence>
<evidence type="ECO:0000313" key="5">
    <source>
        <dbReference type="Proteomes" id="UP000215747"/>
    </source>
</evidence>
<protein>
    <submittedName>
        <fullName evidence="4">TetR family transcriptional regulator</fullName>
    </submittedName>
</protein>
<dbReference type="PANTHER" id="PTHR43479">
    <property type="entry name" value="ACREF/ENVCD OPERON REPRESSOR-RELATED"/>
    <property type="match status" value="1"/>
</dbReference>
<dbReference type="InterPro" id="IPR009057">
    <property type="entry name" value="Homeodomain-like_sf"/>
</dbReference>
<dbReference type="InterPro" id="IPR050624">
    <property type="entry name" value="HTH-type_Tx_Regulator"/>
</dbReference>
<proteinExistence type="predicted"/>
<dbReference type="PANTHER" id="PTHR43479:SF7">
    <property type="entry name" value="TETR-FAMILY TRANSCRIPTIONAL REGULATOR"/>
    <property type="match status" value="1"/>
</dbReference>
<dbReference type="GO" id="GO:0003677">
    <property type="term" value="F:DNA binding"/>
    <property type="evidence" value="ECO:0007669"/>
    <property type="project" value="UniProtKB-UniRule"/>
</dbReference>
<evidence type="ECO:0000256" key="2">
    <source>
        <dbReference type="PROSITE-ProRule" id="PRU00335"/>
    </source>
</evidence>
<name>A0A256SSJ5_LIMRT</name>
<organism evidence="4 5">
    <name type="scientific">Limosilactobacillus reuteri</name>
    <name type="common">Lactobacillus reuteri</name>
    <dbReference type="NCBI Taxonomy" id="1598"/>
    <lineage>
        <taxon>Bacteria</taxon>
        <taxon>Bacillati</taxon>
        <taxon>Bacillota</taxon>
        <taxon>Bacilli</taxon>
        <taxon>Lactobacillales</taxon>
        <taxon>Lactobacillaceae</taxon>
        <taxon>Limosilactobacillus</taxon>
    </lineage>
</organism>
<feature type="domain" description="HTH tetR-type" evidence="3">
    <location>
        <begin position="6"/>
        <end position="66"/>
    </location>
</feature>
<reference evidence="5" key="1">
    <citation type="submission" date="2017-05" db="EMBL/GenBank/DDBJ databases">
        <authorList>
            <person name="Lin X.B."/>
            <person name="Stothard P."/>
            <person name="Tasseva G."/>
            <person name="Walter J."/>
        </authorList>
    </citation>
    <scope>NUCLEOTIDE SEQUENCE [LARGE SCALE GENOMIC DNA]</scope>
    <source>
        <strain evidence="5">114h</strain>
    </source>
</reference>
<dbReference type="PROSITE" id="PS50977">
    <property type="entry name" value="HTH_TETR_2"/>
    <property type="match status" value="1"/>
</dbReference>
<sequence length="210" mass="24237">MDIRKITTQSRIKEGFIITLSTKRLSESTTTDIVNAAEISKKTFYNYYQNKHELLREIENELLAGLKQALSQDRKKLSDLRHLPEGDEIRNLANTAFDKTIAYCNEHKVYLSRLLSDNGDIRFLQMIVKLANDEFDARVPYLFGNIKIASRSIIPFTFIKTVYVNTIINLLMLWESDPDSLSTNDIKDIAGLLQTKSPVDLINMYKEYFS</sequence>
<dbReference type="SUPFAM" id="SSF46689">
    <property type="entry name" value="Homeodomain-like"/>
    <property type="match status" value="1"/>
</dbReference>
<comment type="caution">
    <text evidence="4">The sequence shown here is derived from an EMBL/GenBank/DDBJ whole genome shotgun (WGS) entry which is preliminary data.</text>
</comment>
<accession>A0A256SSJ5</accession>
<evidence type="ECO:0000259" key="3">
    <source>
        <dbReference type="PROSITE" id="PS50977"/>
    </source>
</evidence>
<dbReference type="Pfam" id="PF00440">
    <property type="entry name" value="TetR_N"/>
    <property type="match status" value="1"/>
</dbReference>